<reference evidence="2 3" key="1">
    <citation type="journal article" date="2018" name="Syst. Appl. Microbiol.">
        <title>Corynebacterium heidelbergense sp. nov., isolated from the preen glands of Egyptian geese (Alopochen aegyptiacus).</title>
        <authorList>
            <person name="Braun M.S."/>
            <person name="Wang E."/>
            <person name="Zimmermann S."/>
            <person name="Wink M."/>
        </authorList>
    </citation>
    <scope>NUCLEOTIDE SEQUENCE [LARGE SCALE GENOMIC DNA]</scope>
    <source>
        <strain evidence="2 3">647</strain>
    </source>
</reference>
<accession>A0A364V6C4</accession>
<dbReference type="AlphaFoldDB" id="A0A364V6C4"/>
<proteinExistence type="predicted"/>
<evidence type="ECO:0000313" key="3">
    <source>
        <dbReference type="Proteomes" id="UP000251577"/>
    </source>
</evidence>
<organism evidence="2 3">
    <name type="scientific">Corynebacterium heidelbergense</name>
    <dbReference type="NCBI Taxonomy" id="2055947"/>
    <lineage>
        <taxon>Bacteria</taxon>
        <taxon>Bacillati</taxon>
        <taxon>Actinomycetota</taxon>
        <taxon>Actinomycetes</taxon>
        <taxon>Mycobacteriales</taxon>
        <taxon>Corynebacteriaceae</taxon>
        <taxon>Corynebacterium</taxon>
    </lineage>
</organism>
<dbReference type="Proteomes" id="UP000251577">
    <property type="component" value="Unassembled WGS sequence"/>
</dbReference>
<feature type="region of interest" description="Disordered" evidence="1">
    <location>
        <begin position="1"/>
        <end position="64"/>
    </location>
</feature>
<comment type="caution">
    <text evidence="2">The sequence shown here is derived from an EMBL/GenBank/DDBJ whole genome shotgun (WGS) entry which is preliminary data.</text>
</comment>
<protein>
    <submittedName>
        <fullName evidence="2">Uncharacterized protein</fullName>
    </submittedName>
</protein>
<evidence type="ECO:0000256" key="1">
    <source>
        <dbReference type="SAM" id="MobiDB-lite"/>
    </source>
</evidence>
<name>A0A364V6C4_9CORY</name>
<keyword evidence="3" id="KW-1185">Reference proteome</keyword>
<dbReference type="RefSeq" id="WP_113630654.1">
    <property type="nucleotide sequence ID" value="NZ_QHCV01000036.1"/>
</dbReference>
<sequence length="96" mass="10368">MAGDEQAQTGPFGGRRPRRVTGQLGSDKPHTNGQRAAQRTRSAAPGSAVPGANAADRGSLDDDREVLDSAAESMIAEDAEHFDAAYWREQRPPHWQ</sequence>
<evidence type="ECO:0000313" key="2">
    <source>
        <dbReference type="EMBL" id="RAV32156.1"/>
    </source>
</evidence>
<feature type="compositionally biased region" description="Polar residues" evidence="1">
    <location>
        <begin position="31"/>
        <end position="41"/>
    </location>
</feature>
<gene>
    <name evidence="2" type="ORF">DLJ54_04740</name>
</gene>
<dbReference type="EMBL" id="QHCV01000036">
    <property type="protein sequence ID" value="RAV32156.1"/>
    <property type="molecule type" value="Genomic_DNA"/>
</dbReference>